<gene>
    <name evidence="2" type="ORF">FMOSSE_LOCUS14125</name>
</gene>
<keyword evidence="3" id="KW-1185">Reference proteome</keyword>
<dbReference type="EMBL" id="CAJVPP010009929">
    <property type="protein sequence ID" value="CAG8707765.1"/>
    <property type="molecule type" value="Genomic_DNA"/>
</dbReference>
<name>A0A9N9N732_FUNMO</name>
<sequence>MYSVLPAGHDPKTPETDADFEKELEEEEFRKSQGVKYWEKKHGIQKAKVSEISPEKAEERAMKAKLCVKA</sequence>
<evidence type="ECO:0000313" key="3">
    <source>
        <dbReference type="Proteomes" id="UP000789375"/>
    </source>
</evidence>
<comment type="caution">
    <text evidence="2">The sequence shown here is derived from an EMBL/GenBank/DDBJ whole genome shotgun (WGS) entry which is preliminary data.</text>
</comment>
<protein>
    <submittedName>
        <fullName evidence="2">15456_t:CDS:1</fullName>
    </submittedName>
</protein>
<organism evidence="2 3">
    <name type="scientific">Funneliformis mosseae</name>
    <name type="common">Endomycorrhizal fungus</name>
    <name type="synonym">Glomus mosseae</name>
    <dbReference type="NCBI Taxonomy" id="27381"/>
    <lineage>
        <taxon>Eukaryota</taxon>
        <taxon>Fungi</taxon>
        <taxon>Fungi incertae sedis</taxon>
        <taxon>Mucoromycota</taxon>
        <taxon>Glomeromycotina</taxon>
        <taxon>Glomeromycetes</taxon>
        <taxon>Glomerales</taxon>
        <taxon>Glomeraceae</taxon>
        <taxon>Funneliformis</taxon>
    </lineage>
</organism>
<feature type="region of interest" description="Disordered" evidence="1">
    <location>
        <begin position="1"/>
        <end position="25"/>
    </location>
</feature>
<accession>A0A9N9N732</accession>
<feature type="compositionally biased region" description="Basic and acidic residues" evidence="1">
    <location>
        <begin position="9"/>
        <end position="21"/>
    </location>
</feature>
<dbReference type="AlphaFoldDB" id="A0A9N9N732"/>
<evidence type="ECO:0000313" key="2">
    <source>
        <dbReference type="EMBL" id="CAG8707765.1"/>
    </source>
</evidence>
<evidence type="ECO:0000256" key="1">
    <source>
        <dbReference type="SAM" id="MobiDB-lite"/>
    </source>
</evidence>
<dbReference type="Proteomes" id="UP000789375">
    <property type="component" value="Unassembled WGS sequence"/>
</dbReference>
<reference evidence="2" key="1">
    <citation type="submission" date="2021-06" db="EMBL/GenBank/DDBJ databases">
        <authorList>
            <person name="Kallberg Y."/>
            <person name="Tangrot J."/>
            <person name="Rosling A."/>
        </authorList>
    </citation>
    <scope>NUCLEOTIDE SEQUENCE</scope>
    <source>
        <strain evidence="2">87-6 pot B 2015</strain>
    </source>
</reference>
<proteinExistence type="predicted"/>